<keyword evidence="7 17" id="KW-0812">Transmembrane</keyword>
<evidence type="ECO:0000256" key="9">
    <source>
        <dbReference type="ARBA" id="ARBA00022776"/>
    </source>
</evidence>
<feature type="transmembrane region" description="Helical" evidence="17">
    <location>
        <begin position="268"/>
        <end position="288"/>
    </location>
</feature>
<dbReference type="Pfam" id="PF16010">
    <property type="entry name" value="CDH-cyt"/>
    <property type="match status" value="1"/>
</dbReference>
<evidence type="ECO:0000256" key="8">
    <source>
        <dbReference type="ARBA" id="ARBA00022701"/>
    </source>
</evidence>
<dbReference type="EMBL" id="ML975150">
    <property type="protein sequence ID" value="KAF1816617.1"/>
    <property type="molecule type" value="Genomic_DNA"/>
</dbReference>
<dbReference type="GO" id="GO:0051010">
    <property type="term" value="F:microtubule plus-end binding"/>
    <property type="evidence" value="ECO:0007669"/>
    <property type="project" value="UniProtKB-ARBA"/>
</dbReference>
<sequence length="559" mass="61319">MFLMYTSASGNNVTLSPRLGQGHVMPQFDSGAQVTLLEGSGVSNGMMTANVRCSNCDSWKGGSMDLTDDNGDFIWAYQSGRAMNTDDQSAGITQHASEGRFELDFAQARGGNTANPFLDSTDELPYCDEGSTSGTESNGALGPGVSGFAGLNFLMQRNILIAHGVLGCLAFGVLFPVGAIIIRILSFPGLIWLHAGLQVLTWLVFVACFGLGIYMATTGPVNMLDKYHPIIGIVLFVLLFFQPILGMVHHTMFKKYGTRTAWSHGHLWNGRIIITLGIINGGLGFMLAGNTQAGYIIFAIVAGIMWVLYVIAAVLGERKRARKAPPKYEDRSPPGPRRPSHSRHPQEGAALCQIFDSIFLDVAMSKVRFNVNTEYAYIQNFKVLQNAFTRHHIEKIVPVEALVKCKMQDNLEFLQWAKRYWDQYYPGGEYDALARRKGSGAPAATASSARAPATGARRAAPGAAPRTRTPQGGGAPSAALVMENNQLKETVAGLERERDFYFSKLRDIELLIQTEMETHPELEEVEDGILKQIQNILYSTEDGFEIPQEEGEVQEEETF</sequence>
<dbReference type="GO" id="GO:0016020">
    <property type="term" value="C:membrane"/>
    <property type="evidence" value="ECO:0007669"/>
    <property type="project" value="UniProtKB-SubCell"/>
</dbReference>
<dbReference type="Gene3D" id="2.60.40.1210">
    <property type="entry name" value="Cellobiose dehydrogenase, cytochrome domain"/>
    <property type="match status" value="1"/>
</dbReference>
<evidence type="ECO:0000256" key="6">
    <source>
        <dbReference type="ARBA" id="ARBA00022618"/>
    </source>
</evidence>
<dbReference type="InterPro" id="IPR036872">
    <property type="entry name" value="CH_dom_sf"/>
</dbReference>
<evidence type="ECO:0000256" key="17">
    <source>
        <dbReference type="SAM" id="Phobius"/>
    </source>
</evidence>
<dbReference type="AlphaFoldDB" id="A0A6G1GEW1"/>
<evidence type="ECO:0000256" key="10">
    <source>
        <dbReference type="ARBA" id="ARBA00022982"/>
    </source>
</evidence>
<evidence type="ECO:0000256" key="3">
    <source>
        <dbReference type="ARBA" id="ARBA00010729"/>
    </source>
</evidence>
<evidence type="ECO:0000256" key="12">
    <source>
        <dbReference type="ARBA" id="ARBA00023136"/>
    </source>
</evidence>
<dbReference type="CDD" id="cd08760">
    <property type="entry name" value="Cyt_b561_FRRS1_like"/>
    <property type="match status" value="1"/>
</dbReference>
<feature type="transmembrane region" description="Helical" evidence="17">
    <location>
        <begin position="189"/>
        <end position="215"/>
    </location>
</feature>
<evidence type="ECO:0000313" key="22">
    <source>
        <dbReference type="RefSeq" id="XP_033538248.1"/>
    </source>
</evidence>
<dbReference type="GO" id="GO:0051233">
    <property type="term" value="C:spindle midzone"/>
    <property type="evidence" value="ECO:0007669"/>
    <property type="project" value="UniProtKB-ARBA"/>
</dbReference>
<feature type="transmembrane region" description="Helical" evidence="17">
    <location>
        <begin position="160"/>
        <end position="182"/>
    </location>
</feature>
<keyword evidence="10" id="KW-0249">Electron transport</keyword>
<evidence type="ECO:0000256" key="1">
    <source>
        <dbReference type="ARBA" id="ARBA00004245"/>
    </source>
</evidence>
<evidence type="ECO:0000256" key="4">
    <source>
        <dbReference type="ARBA" id="ARBA00022448"/>
    </source>
</evidence>
<evidence type="ECO:0000256" key="13">
    <source>
        <dbReference type="ARBA" id="ARBA00023212"/>
    </source>
</evidence>
<comment type="subcellular location">
    <subcellularLocation>
        <location evidence="1">Cytoplasm</location>
        <location evidence="1">Cytoskeleton</location>
    </subcellularLocation>
    <subcellularLocation>
        <location evidence="2">Membrane</location>
    </subcellularLocation>
</comment>
<dbReference type="SUPFAM" id="SSF47576">
    <property type="entry name" value="Calponin-homology domain, CH-domain"/>
    <property type="match status" value="1"/>
</dbReference>
<dbReference type="SUPFAM" id="SSF140612">
    <property type="entry name" value="EB1 dimerisation domain-like"/>
    <property type="match status" value="1"/>
</dbReference>
<dbReference type="Pfam" id="PF03271">
    <property type="entry name" value="EB1"/>
    <property type="match status" value="1"/>
</dbReference>
<dbReference type="CDD" id="cd09630">
    <property type="entry name" value="CDH_like_cytochrome"/>
    <property type="match status" value="1"/>
</dbReference>
<evidence type="ECO:0000256" key="2">
    <source>
        <dbReference type="ARBA" id="ARBA00004370"/>
    </source>
</evidence>
<comment type="similarity">
    <text evidence="3">Belongs to the MAPRE family.</text>
</comment>
<evidence type="ECO:0008006" key="23">
    <source>
        <dbReference type="Google" id="ProtNLM"/>
    </source>
</evidence>
<reference evidence="20 22" key="1">
    <citation type="submission" date="2020-01" db="EMBL/GenBank/DDBJ databases">
        <authorList>
            <consortium name="DOE Joint Genome Institute"/>
            <person name="Haridas S."/>
            <person name="Albert R."/>
            <person name="Binder M."/>
            <person name="Bloem J."/>
            <person name="Labutti K."/>
            <person name="Salamov A."/>
            <person name="Andreopoulos B."/>
            <person name="Baker S.E."/>
            <person name="Barry K."/>
            <person name="Bills G."/>
            <person name="Bluhm B.H."/>
            <person name="Cannon C."/>
            <person name="Castanera R."/>
            <person name="Culley D.E."/>
            <person name="Daum C."/>
            <person name="Ezra D."/>
            <person name="Gonzalez J.B."/>
            <person name="Henrissat B."/>
            <person name="Kuo A."/>
            <person name="Liang C."/>
            <person name="Lipzen A."/>
            <person name="Lutzoni F."/>
            <person name="Magnuson J."/>
            <person name="Mondo S."/>
            <person name="Nolan M."/>
            <person name="Ohm R."/>
            <person name="Pangilinan J."/>
            <person name="Park H.-J."/>
            <person name="Ramirez L."/>
            <person name="Alfaro M."/>
            <person name="Sun H."/>
            <person name="Tritt A."/>
            <person name="Yoshinaga Y."/>
            <person name="Zwiers L.-H."/>
            <person name="Turgeon B.G."/>
            <person name="Goodwin S.B."/>
            <person name="Spatafora J.W."/>
            <person name="Crous P.W."/>
            <person name="Grigoriev I.V."/>
        </authorList>
    </citation>
    <scope>NUCLEOTIDE SEQUENCE</scope>
    <source>
        <strain evidence="20 22">CBS 781.70</strain>
    </source>
</reference>
<keyword evidence="4" id="KW-0813">Transport</keyword>
<dbReference type="InterPro" id="IPR006593">
    <property type="entry name" value="Cyt_b561/ferric_Rdtase_TM"/>
</dbReference>
<feature type="region of interest" description="Disordered" evidence="16">
    <location>
        <begin position="323"/>
        <end position="344"/>
    </location>
</feature>
<name>A0A6G1GEW1_9PEZI</name>
<feature type="transmembrane region" description="Helical" evidence="17">
    <location>
        <begin position="294"/>
        <end position="315"/>
    </location>
</feature>
<dbReference type="PROSITE" id="PS51230">
    <property type="entry name" value="EB1_C"/>
    <property type="match status" value="1"/>
</dbReference>
<dbReference type="SUPFAM" id="SSF49344">
    <property type="entry name" value="CBD9-like"/>
    <property type="match status" value="1"/>
</dbReference>
<evidence type="ECO:0000256" key="11">
    <source>
        <dbReference type="ARBA" id="ARBA00022989"/>
    </source>
</evidence>
<dbReference type="Gene3D" id="1.20.5.1430">
    <property type="match status" value="1"/>
</dbReference>
<feature type="domain" description="Cytochrome b561" evidence="18">
    <location>
        <begin position="129"/>
        <end position="318"/>
    </location>
</feature>
<dbReference type="FunFam" id="1.10.418.10:FF:000028">
    <property type="entry name" value="RP/EB family microtubule-associated protein"/>
    <property type="match status" value="1"/>
</dbReference>
<evidence type="ECO:0000313" key="20">
    <source>
        <dbReference type="EMBL" id="KAF1816617.1"/>
    </source>
</evidence>
<dbReference type="OrthoDB" id="19261at2759"/>
<dbReference type="InterPro" id="IPR015920">
    <property type="entry name" value="Cellobiose_DH-like_cyt"/>
</dbReference>
<evidence type="ECO:0000256" key="14">
    <source>
        <dbReference type="ARBA" id="ARBA00023306"/>
    </source>
</evidence>
<reference evidence="22" key="2">
    <citation type="submission" date="2020-04" db="EMBL/GenBank/DDBJ databases">
        <authorList>
            <consortium name="NCBI Genome Project"/>
        </authorList>
    </citation>
    <scope>NUCLEOTIDE SEQUENCE</scope>
    <source>
        <strain evidence="22">CBS 781.70</strain>
    </source>
</reference>
<evidence type="ECO:0000256" key="5">
    <source>
        <dbReference type="ARBA" id="ARBA00022490"/>
    </source>
</evidence>
<protein>
    <recommendedName>
        <fullName evidence="23">EB1 C-terminal domain-containing protein</fullName>
    </recommendedName>
</protein>
<keyword evidence="14" id="KW-0131">Cell cycle</keyword>
<gene>
    <name evidence="20 22" type="ORF">P152DRAFT_464116</name>
</gene>
<organism evidence="20">
    <name type="scientific">Eremomyces bilateralis CBS 781.70</name>
    <dbReference type="NCBI Taxonomy" id="1392243"/>
    <lineage>
        <taxon>Eukaryota</taxon>
        <taxon>Fungi</taxon>
        <taxon>Dikarya</taxon>
        <taxon>Ascomycota</taxon>
        <taxon>Pezizomycotina</taxon>
        <taxon>Dothideomycetes</taxon>
        <taxon>Dothideomycetes incertae sedis</taxon>
        <taxon>Eremomycetales</taxon>
        <taxon>Eremomycetaceae</taxon>
        <taxon>Eremomyces</taxon>
    </lineage>
</organism>
<dbReference type="PANTHER" id="PTHR47797:SF1">
    <property type="entry name" value="CYTOCHROME B561 DOMAIN-CONTAINING PROTEIN-RELATED"/>
    <property type="match status" value="1"/>
</dbReference>
<keyword evidence="11 17" id="KW-1133">Transmembrane helix</keyword>
<dbReference type="GO" id="GO:0072686">
    <property type="term" value="C:mitotic spindle"/>
    <property type="evidence" value="ECO:0007669"/>
    <property type="project" value="UniProtKB-ARBA"/>
</dbReference>
<dbReference type="PANTHER" id="PTHR47797">
    <property type="entry name" value="DEHYDROGENASE, PUTATIVE (AFU_ORTHOLOGUE AFUA_8G05805)-RELATED"/>
    <property type="match status" value="1"/>
</dbReference>
<dbReference type="InterPro" id="IPR036133">
    <property type="entry name" value="EB1_C_sf"/>
</dbReference>
<keyword evidence="5" id="KW-0963">Cytoplasm</keyword>
<feature type="transmembrane region" description="Helical" evidence="17">
    <location>
        <begin position="227"/>
        <end position="248"/>
    </location>
</feature>
<keyword evidence="13" id="KW-0206">Cytoskeleton</keyword>
<feature type="domain" description="EB1 C-terminal" evidence="19">
    <location>
        <begin position="469"/>
        <end position="546"/>
    </location>
</feature>
<dbReference type="GO" id="GO:0035372">
    <property type="term" value="P:protein localization to microtubule"/>
    <property type="evidence" value="ECO:0007669"/>
    <property type="project" value="UniProtKB-ARBA"/>
</dbReference>
<dbReference type="GeneID" id="54421111"/>
<dbReference type="GO" id="GO:0030473">
    <property type="term" value="P:nuclear migration along microtubule"/>
    <property type="evidence" value="ECO:0007669"/>
    <property type="project" value="UniProtKB-ARBA"/>
</dbReference>
<evidence type="ECO:0000259" key="19">
    <source>
        <dbReference type="PROSITE" id="PS51230"/>
    </source>
</evidence>
<keyword evidence="12 17" id="KW-0472">Membrane</keyword>
<keyword evidence="8 15" id="KW-0493">Microtubule</keyword>
<evidence type="ECO:0000256" key="7">
    <source>
        <dbReference type="ARBA" id="ARBA00022692"/>
    </source>
</evidence>
<accession>A0A6G1GEW1</accession>
<dbReference type="Gene3D" id="1.10.418.10">
    <property type="entry name" value="Calponin-like domain"/>
    <property type="match status" value="1"/>
</dbReference>
<proteinExistence type="inferred from homology"/>
<evidence type="ECO:0000256" key="16">
    <source>
        <dbReference type="SAM" id="MobiDB-lite"/>
    </source>
</evidence>
<dbReference type="PROSITE" id="PS50939">
    <property type="entry name" value="CYTOCHROME_B561"/>
    <property type="match status" value="1"/>
</dbReference>
<reference evidence="22" key="3">
    <citation type="submission" date="2025-04" db="UniProtKB">
        <authorList>
            <consortium name="RefSeq"/>
        </authorList>
    </citation>
    <scope>IDENTIFICATION</scope>
    <source>
        <strain evidence="22">CBS 781.70</strain>
    </source>
</reference>
<dbReference type="SMART" id="SM00665">
    <property type="entry name" value="B561"/>
    <property type="match status" value="1"/>
</dbReference>
<keyword evidence="6" id="KW-0132">Cell division</keyword>
<dbReference type="RefSeq" id="XP_033538248.1">
    <property type="nucleotide sequence ID" value="XM_033680541.1"/>
</dbReference>
<feature type="region of interest" description="Disordered" evidence="16">
    <location>
        <begin position="441"/>
        <end position="478"/>
    </location>
</feature>
<dbReference type="GO" id="GO:0051301">
    <property type="term" value="P:cell division"/>
    <property type="evidence" value="ECO:0007669"/>
    <property type="project" value="UniProtKB-KW"/>
</dbReference>
<evidence type="ECO:0000256" key="15">
    <source>
        <dbReference type="PROSITE-ProRule" id="PRU00576"/>
    </source>
</evidence>
<dbReference type="Proteomes" id="UP000504638">
    <property type="component" value="Unplaced"/>
</dbReference>
<keyword evidence="9" id="KW-0498">Mitosis</keyword>
<dbReference type="FunFam" id="1.20.5.1430:FF:000005">
    <property type="entry name" value="Eb1, isoform E"/>
    <property type="match status" value="1"/>
</dbReference>
<feature type="compositionally biased region" description="Low complexity" evidence="16">
    <location>
        <begin position="441"/>
        <end position="470"/>
    </location>
</feature>
<keyword evidence="21" id="KW-1185">Reference proteome</keyword>
<evidence type="ECO:0000313" key="21">
    <source>
        <dbReference type="Proteomes" id="UP000504638"/>
    </source>
</evidence>
<dbReference type="Gene3D" id="1.20.120.1770">
    <property type="match status" value="1"/>
</dbReference>
<dbReference type="GO" id="GO:0035371">
    <property type="term" value="C:microtubule plus-end"/>
    <property type="evidence" value="ECO:0007669"/>
    <property type="project" value="UniProtKB-ARBA"/>
</dbReference>
<dbReference type="InterPro" id="IPR004953">
    <property type="entry name" value="EB1_C"/>
</dbReference>
<evidence type="ECO:0000259" key="18">
    <source>
        <dbReference type="PROSITE" id="PS50939"/>
    </source>
</evidence>